<organism evidence="2 3">
    <name type="scientific">Mucilaginibacter lappiensis</name>
    <dbReference type="NCBI Taxonomy" id="354630"/>
    <lineage>
        <taxon>Bacteria</taxon>
        <taxon>Pseudomonadati</taxon>
        <taxon>Bacteroidota</taxon>
        <taxon>Sphingobacteriia</taxon>
        <taxon>Sphingobacteriales</taxon>
        <taxon>Sphingobacteriaceae</taxon>
        <taxon>Mucilaginibacter</taxon>
    </lineage>
</organism>
<dbReference type="PANTHER" id="PTHR43355">
    <property type="entry name" value="FLAVIN REDUCTASE (NADPH)"/>
    <property type="match status" value="1"/>
</dbReference>
<feature type="domain" description="NAD(P)-binding" evidence="1">
    <location>
        <begin position="7"/>
        <end position="194"/>
    </location>
</feature>
<dbReference type="Pfam" id="PF13460">
    <property type="entry name" value="NAD_binding_10"/>
    <property type="match status" value="1"/>
</dbReference>
<evidence type="ECO:0000313" key="3">
    <source>
        <dbReference type="Proteomes" id="UP000541583"/>
    </source>
</evidence>
<dbReference type="Proteomes" id="UP000541583">
    <property type="component" value="Unassembled WGS sequence"/>
</dbReference>
<protein>
    <submittedName>
        <fullName evidence="2">NADH-flavin reductase</fullName>
    </submittedName>
</protein>
<sequence>MNITIIGATSGVGLSCVKKALAKGHKVTALSPRAQQLLQDEPMLTKINGSATSLADLKEAIKNADAILVCINTKKKKGTTLFSEMANVVIPAMEEICPDAVILVISGFGVGNSRPYLGFFMKLIINLLLKDQYDDKAVMESLFARSKLKWEMVRPGILSDASPTGKYQIFPSLFKKMKIGKITKDDLADFMIKEAGEKKFLLKTPAITQSI</sequence>
<dbReference type="SUPFAM" id="SSF51735">
    <property type="entry name" value="NAD(P)-binding Rossmann-fold domains"/>
    <property type="match status" value="1"/>
</dbReference>
<accession>A0ABR6PJR9</accession>
<dbReference type="PANTHER" id="PTHR43355:SF2">
    <property type="entry name" value="FLAVIN REDUCTASE (NADPH)"/>
    <property type="match status" value="1"/>
</dbReference>
<dbReference type="InterPro" id="IPR051606">
    <property type="entry name" value="Polyketide_Oxido-like"/>
</dbReference>
<gene>
    <name evidence="2" type="ORF">HDF23_002774</name>
</gene>
<dbReference type="RefSeq" id="WP_076374434.1">
    <property type="nucleotide sequence ID" value="NZ_FTMG01000008.1"/>
</dbReference>
<reference evidence="2 3" key="1">
    <citation type="submission" date="2020-08" db="EMBL/GenBank/DDBJ databases">
        <title>Genomic Encyclopedia of Type Strains, Phase IV (KMG-V): Genome sequencing to study the core and pangenomes of soil and plant-associated prokaryotes.</title>
        <authorList>
            <person name="Whitman W."/>
        </authorList>
    </citation>
    <scope>NUCLEOTIDE SEQUENCE [LARGE SCALE GENOMIC DNA]</scope>
    <source>
        <strain evidence="2 3">ANJLi2</strain>
    </source>
</reference>
<dbReference type="EMBL" id="JACHCB010000006">
    <property type="protein sequence ID" value="MBB6110018.1"/>
    <property type="molecule type" value="Genomic_DNA"/>
</dbReference>
<dbReference type="InterPro" id="IPR016040">
    <property type="entry name" value="NAD(P)-bd_dom"/>
</dbReference>
<dbReference type="Gene3D" id="3.40.50.720">
    <property type="entry name" value="NAD(P)-binding Rossmann-like Domain"/>
    <property type="match status" value="1"/>
</dbReference>
<evidence type="ECO:0000313" key="2">
    <source>
        <dbReference type="EMBL" id="MBB6110018.1"/>
    </source>
</evidence>
<comment type="caution">
    <text evidence="2">The sequence shown here is derived from an EMBL/GenBank/DDBJ whole genome shotgun (WGS) entry which is preliminary data.</text>
</comment>
<proteinExistence type="predicted"/>
<name>A0ABR6PJR9_9SPHI</name>
<keyword evidence="3" id="KW-1185">Reference proteome</keyword>
<evidence type="ECO:0000259" key="1">
    <source>
        <dbReference type="Pfam" id="PF13460"/>
    </source>
</evidence>
<dbReference type="InterPro" id="IPR036291">
    <property type="entry name" value="NAD(P)-bd_dom_sf"/>
</dbReference>